<dbReference type="InterPro" id="IPR005117">
    <property type="entry name" value="NiRdtase/SiRdtase_haem-b_fer"/>
</dbReference>
<feature type="domain" description="2Fe-2S ferredoxin-type" evidence="9">
    <location>
        <begin position="581"/>
        <end position="666"/>
    </location>
</feature>
<evidence type="ECO:0000313" key="10">
    <source>
        <dbReference type="EMBL" id="MBD2181164.1"/>
    </source>
</evidence>
<keyword evidence="7" id="KW-0411">Iron-sulfur</keyword>
<dbReference type="InterPro" id="IPR036010">
    <property type="entry name" value="2Fe-2S_ferredoxin-like_sf"/>
</dbReference>
<proteinExistence type="inferred from homology"/>
<dbReference type="InterPro" id="IPR012675">
    <property type="entry name" value="Beta-grasp_dom_sf"/>
</dbReference>
<dbReference type="CDD" id="cd00207">
    <property type="entry name" value="fer2"/>
    <property type="match status" value="1"/>
</dbReference>
<dbReference type="GO" id="GO:0051537">
    <property type="term" value="F:2 iron, 2 sulfur cluster binding"/>
    <property type="evidence" value="ECO:0007669"/>
    <property type="project" value="InterPro"/>
</dbReference>
<evidence type="ECO:0000256" key="7">
    <source>
        <dbReference type="ARBA" id="ARBA00023014"/>
    </source>
</evidence>
<dbReference type="InterPro" id="IPR051329">
    <property type="entry name" value="NIR_SIR_4Fe-4S"/>
</dbReference>
<dbReference type="Gene3D" id="3.90.480.20">
    <property type="match status" value="1"/>
</dbReference>
<name>A0A926ZFY8_9CYAN</name>
<accession>A0A926ZFY8</accession>
<keyword evidence="4" id="KW-0479">Metal-binding</keyword>
<gene>
    <name evidence="10" type="ORF">H6G03_08625</name>
</gene>
<dbReference type="PANTHER" id="PTHR32439:SF0">
    <property type="entry name" value="FERREDOXIN--NITRITE REDUCTASE, CHLOROPLASTIC"/>
    <property type="match status" value="1"/>
</dbReference>
<dbReference type="InterPro" id="IPR036136">
    <property type="entry name" value="Nit/Sulf_reduc_fer-like_dom_sf"/>
</dbReference>
<dbReference type="InterPro" id="IPR006058">
    <property type="entry name" value="2Fe2S_fd_BS"/>
</dbReference>
<reference evidence="10" key="2">
    <citation type="submission" date="2020-08" db="EMBL/GenBank/DDBJ databases">
        <authorList>
            <person name="Chen M."/>
            <person name="Teng W."/>
            <person name="Zhao L."/>
            <person name="Hu C."/>
            <person name="Zhou Y."/>
            <person name="Han B."/>
            <person name="Song L."/>
            <person name="Shu W."/>
        </authorList>
    </citation>
    <scope>NUCLEOTIDE SEQUENCE</scope>
    <source>
        <strain evidence="10">FACHB-1375</strain>
    </source>
</reference>
<protein>
    <submittedName>
        <fullName evidence="10">Ferredoxin--nitrite reductase</fullName>
        <ecNumber evidence="10">1.7.7.1</ecNumber>
    </submittedName>
</protein>
<comment type="caution">
    <text evidence="10">The sequence shown here is derived from an EMBL/GenBank/DDBJ whole genome shotgun (WGS) entry which is preliminary data.</text>
</comment>
<dbReference type="SUPFAM" id="SSF54292">
    <property type="entry name" value="2Fe-2S ferredoxin-like"/>
    <property type="match status" value="1"/>
</dbReference>
<dbReference type="PANTHER" id="PTHR32439">
    <property type="entry name" value="FERREDOXIN--NITRITE REDUCTASE, CHLOROPLASTIC"/>
    <property type="match status" value="1"/>
</dbReference>
<keyword evidence="5 10" id="KW-0560">Oxidoreductase</keyword>
<dbReference type="InterPro" id="IPR001041">
    <property type="entry name" value="2Fe-2S_ferredoxin-type"/>
</dbReference>
<dbReference type="GO" id="GO:0048307">
    <property type="term" value="F:ferredoxin-nitrite reductase activity"/>
    <property type="evidence" value="ECO:0007669"/>
    <property type="project" value="UniProtKB-EC"/>
</dbReference>
<dbReference type="SUPFAM" id="SSF56014">
    <property type="entry name" value="Nitrite and sulphite reductase 4Fe-4S domain-like"/>
    <property type="match status" value="2"/>
</dbReference>
<dbReference type="Pfam" id="PF00111">
    <property type="entry name" value="Fer2"/>
    <property type="match status" value="1"/>
</dbReference>
<dbReference type="PROSITE" id="PS51085">
    <property type="entry name" value="2FE2S_FER_2"/>
    <property type="match status" value="1"/>
</dbReference>
<dbReference type="NCBIfam" id="TIGR02435">
    <property type="entry name" value="CobG"/>
    <property type="match status" value="1"/>
</dbReference>
<dbReference type="Gene3D" id="3.30.413.10">
    <property type="entry name" value="Sulfite Reductase Hemoprotein, domain 1"/>
    <property type="match status" value="2"/>
</dbReference>
<keyword evidence="6" id="KW-0408">Iron</keyword>
<dbReference type="AlphaFoldDB" id="A0A926ZFY8"/>
<evidence type="ECO:0000256" key="2">
    <source>
        <dbReference type="ARBA" id="ARBA00022485"/>
    </source>
</evidence>
<dbReference type="PROSITE" id="PS00197">
    <property type="entry name" value="2FE2S_FER_1"/>
    <property type="match status" value="1"/>
</dbReference>
<dbReference type="EMBL" id="JACJPW010000017">
    <property type="protein sequence ID" value="MBD2181164.1"/>
    <property type="molecule type" value="Genomic_DNA"/>
</dbReference>
<dbReference type="PROSITE" id="PS00365">
    <property type="entry name" value="NIR_SIR"/>
    <property type="match status" value="1"/>
</dbReference>
<dbReference type="InterPro" id="IPR045854">
    <property type="entry name" value="NO2/SO3_Rdtase_4Fe4S_sf"/>
</dbReference>
<dbReference type="PRINTS" id="PR00397">
    <property type="entry name" value="SIROHAEM"/>
</dbReference>
<sequence>MTSTATVTATQNKFEKFKAEKDGLAIKAELEHFAQIGWEAMDEIDRDYRLKWVGFFYRAVTPGKFMLRLRIPNGILTASQMRVLAEIVQRYTKASGFQKEGNADITTRQNIQIRGIQIEDVPHIFNRLLSAGLTSVQSGMDNVRNITGSPVAGIDADELIDTVGITRNLQDTITKNGEGNPEFSNLPRKFNIAVAGCRDNSVHAEINDIAFIPAYKDGVIGFNVLVGGFFSAKRCDAAIPLHAWVPPEDVVPVSRAILEVYRDSGLRANRQKSRLMWLIDELGLEGFRSQVEKYLGRPLQPEAEKDEIEWEKRDHIGVYRQKQHGLNYVGLHVPIGRMYASDMFELARLAEVYGSGEIRLTVEQNLIIPNIPDTRLQAFLAEPLLQKFPIDPKPLQRALVSCTGGEFCGFALIETKNRALGIIKELDAELFLPKPVRIHWTGCPNSCGQPQVADIGLMGTKTRKDGKAVEGVDLFMGGKVGKDAQLGSCVKKGIPCEDLKPILQDLLIEKFGARLKTEEEKQTDSSAKIQIDELDFAPLPSLDTASLNGKSQPSSAEAQTGQLAEPVISAPAKQSEISQAAVISFVKSGKEINCDRNQFVLDIAEQEGVDIPSSCRSGTCGTCKQKLLEGEVKYEGEPEALDDSDREQGYILTCISHPVGRVAIDA</sequence>
<keyword evidence="3" id="KW-0349">Heme</keyword>
<reference evidence="10" key="1">
    <citation type="journal article" date="2015" name="ISME J.">
        <title>Draft Genome Sequence of Streptomyces incarnatus NRRL8089, which Produces the Nucleoside Antibiotic Sinefungin.</title>
        <authorList>
            <person name="Oshima K."/>
            <person name="Hattori M."/>
            <person name="Shimizu H."/>
            <person name="Fukuda K."/>
            <person name="Nemoto M."/>
            <person name="Inagaki K."/>
            <person name="Tamura T."/>
        </authorList>
    </citation>
    <scope>NUCLEOTIDE SEQUENCE</scope>
    <source>
        <strain evidence="10">FACHB-1375</strain>
    </source>
</reference>
<comment type="similarity">
    <text evidence="1">Belongs to the nitrite and sulfite reductase 4Fe-4S domain family.</text>
</comment>
<keyword evidence="11" id="KW-1185">Reference proteome</keyword>
<dbReference type="Proteomes" id="UP000641646">
    <property type="component" value="Unassembled WGS sequence"/>
</dbReference>
<feature type="compositionally biased region" description="Polar residues" evidence="8">
    <location>
        <begin position="543"/>
        <end position="561"/>
    </location>
</feature>
<dbReference type="GO" id="GO:0020037">
    <property type="term" value="F:heme binding"/>
    <property type="evidence" value="ECO:0007669"/>
    <property type="project" value="InterPro"/>
</dbReference>
<evidence type="ECO:0000256" key="4">
    <source>
        <dbReference type="ARBA" id="ARBA00022723"/>
    </source>
</evidence>
<dbReference type="GO" id="GO:0051539">
    <property type="term" value="F:4 iron, 4 sulfur cluster binding"/>
    <property type="evidence" value="ECO:0007669"/>
    <property type="project" value="UniProtKB-KW"/>
</dbReference>
<organism evidence="10 11">
    <name type="scientific">Aerosakkonema funiforme FACHB-1375</name>
    <dbReference type="NCBI Taxonomy" id="2949571"/>
    <lineage>
        <taxon>Bacteria</taxon>
        <taxon>Bacillati</taxon>
        <taxon>Cyanobacteriota</taxon>
        <taxon>Cyanophyceae</taxon>
        <taxon>Oscillatoriophycideae</taxon>
        <taxon>Aerosakkonematales</taxon>
        <taxon>Aerosakkonemataceae</taxon>
        <taxon>Aerosakkonema</taxon>
    </lineage>
</organism>
<dbReference type="Pfam" id="PF01077">
    <property type="entry name" value="NIR_SIR"/>
    <property type="match status" value="2"/>
</dbReference>
<dbReference type="Pfam" id="PF03460">
    <property type="entry name" value="NIR_SIR_ferr"/>
    <property type="match status" value="2"/>
</dbReference>
<evidence type="ECO:0000256" key="6">
    <source>
        <dbReference type="ARBA" id="ARBA00023004"/>
    </source>
</evidence>
<dbReference type="InterPro" id="IPR012798">
    <property type="entry name" value="Cbl_synth_CobG-like"/>
</dbReference>
<evidence type="ECO:0000259" key="9">
    <source>
        <dbReference type="PROSITE" id="PS51085"/>
    </source>
</evidence>
<dbReference type="InterPro" id="IPR006067">
    <property type="entry name" value="NO2/SO3_Rdtase_4Fe4S_dom"/>
</dbReference>
<evidence type="ECO:0000313" key="11">
    <source>
        <dbReference type="Proteomes" id="UP000641646"/>
    </source>
</evidence>
<dbReference type="InterPro" id="IPR006066">
    <property type="entry name" value="NO2/SO3_Rdtase_FeS/sirohaem_BS"/>
</dbReference>
<feature type="region of interest" description="Disordered" evidence="8">
    <location>
        <begin position="542"/>
        <end position="561"/>
    </location>
</feature>
<evidence type="ECO:0000256" key="8">
    <source>
        <dbReference type="SAM" id="MobiDB-lite"/>
    </source>
</evidence>
<dbReference type="GO" id="GO:0046872">
    <property type="term" value="F:metal ion binding"/>
    <property type="evidence" value="ECO:0007669"/>
    <property type="project" value="UniProtKB-KW"/>
</dbReference>
<keyword evidence="2" id="KW-0004">4Fe-4S</keyword>
<evidence type="ECO:0000256" key="3">
    <source>
        <dbReference type="ARBA" id="ARBA00022617"/>
    </source>
</evidence>
<dbReference type="EC" id="1.7.7.1" evidence="10"/>
<dbReference type="Gene3D" id="3.10.20.30">
    <property type="match status" value="1"/>
</dbReference>
<evidence type="ECO:0000256" key="1">
    <source>
        <dbReference type="ARBA" id="ARBA00010429"/>
    </source>
</evidence>
<evidence type="ECO:0000256" key="5">
    <source>
        <dbReference type="ARBA" id="ARBA00023002"/>
    </source>
</evidence>
<dbReference type="NCBIfam" id="NF007125">
    <property type="entry name" value="PRK09566.1"/>
    <property type="match status" value="1"/>
</dbReference>
<dbReference type="SUPFAM" id="SSF55124">
    <property type="entry name" value="Nitrite/Sulfite reductase N-terminal domain-like"/>
    <property type="match status" value="2"/>
</dbReference>